<gene>
    <name evidence="2" type="ORF">PV04_04568</name>
</gene>
<organism evidence="2 3">
    <name type="scientific">Phialophora macrospora</name>
    <dbReference type="NCBI Taxonomy" id="1851006"/>
    <lineage>
        <taxon>Eukaryota</taxon>
        <taxon>Fungi</taxon>
        <taxon>Dikarya</taxon>
        <taxon>Ascomycota</taxon>
        <taxon>Pezizomycotina</taxon>
        <taxon>Eurotiomycetes</taxon>
        <taxon>Chaetothyriomycetidae</taxon>
        <taxon>Chaetothyriales</taxon>
        <taxon>Herpotrichiellaceae</taxon>
        <taxon>Phialophora</taxon>
    </lineage>
</organism>
<protein>
    <submittedName>
        <fullName evidence="2">Uncharacterized protein</fullName>
    </submittedName>
</protein>
<dbReference type="AlphaFoldDB" id="A0A0D2G9M0"/>
<sequence>MAAPELFQGPICQNSARTTIEYLEERLELCLAGKDEQSHIELLVPDDSGQEDDAGCAASVGKVVSPKGLCMMLLNNGEGVSYHITRLTRFKLIFIRQRNSISPLSINRQLLMHLVGVCNISQRLLDFIICFGPKCGETGLAPPLAWVSSHRPLSQSTKTITPWECAYIVRFPELNHRSLASPWSTRQFLVYQQLPRTQLSPSFIFAGIGRSAEDALRDHLARQNDIQSLYWWELHLVLLTTGVSAWRPYLAYLAGKVDRQAERAVLVDLDWDSAETTQLEERQYLKQLDDILDEALLSLDHLIGTIQKIYENITIGDTLGLSHHQLINHACQENIENLRHCRAQARALQNKVKSACDLVSDILDLSNSNALKLLAVESARETAVMHQLTQKATHDAAAVKVLTVLTLIYLPATVISNFFSTAFVNTATRPDGSFLLVVASNWWIFVAGTLPLTGITIYIWWFYVQKEIHGQYPAWWRMLQSKFLALVPARRPHAQARRGRGLEGV</sequence>
<evidence type="ECO:0000256" key="1">
    <source>
        <dbReference type="SAM" id="Phobius"/>
    </source>
</evidence>
<evidence type="ECO:0000313" key="2">
    <source>
        <dbReference type="EMBL" id="KIW68634.1"/>
    </source>
</evidence>
<reference evidence="2 3" key="1">
    <citation type="submission" date="2015-01" db="EMBL/GenBank/DDBJ databases">
        <title>The Genome Sequence of Capronia semiimmersa CBS27337.</title>
        <authorList>
            <consortium name="The Broad Institute Genomics Platform"/>
            <person name="Cuomo C."/>
            <person name="de Hoog S."/>
            <person name="Gorbushina A."/>
            <person name="Stielow B."/>
            <person name="Teixiera M."/>
            <person name="Abouelleil A."/>
            <person name="Chapman S.B."/>
            <person name="Priest M."/>
            <person name="Young S.K."/>
            <person name="Wortman J."/>
            <person name="Nusbaum C."/>
            <person name="Birren B."/>
        </authorList>
    </citation>
    <scope>NUCLEOTIDE SEQUENCE [LARGE SCALE GENOMIC DNA]</scope>
    <source>
        <strain evidence="2 3">CBS 27337</strain>
    </source>
</reference>
<keyword evidence="1" id="KW-0812">Transmembrane</keyword>
<name>A0A0D2G9M0_9EURO</name>
<dbReference type="STRING" id="5601.A0A0D2G9M0"/>
<dbReference type="HOGENOM" id="CLU_029947_1_1_1"/>
<keyword evidence="1" id="KW-1133">Transmembrane helix</keyword>
<dbReference type="Gene3D" id="1.20.58.340">
    <property type="entry name" value="Magnesium transport protein CorA, transmembrane region"/>
    <property type="match status" value="1"/>
</dbReference>
<dbReference type="EMBL" id="KN846958">
    <property type="protein sequence ID" value="KIW68634.1"/>
    <property type="molecule type" value="Genomic_DNA"/>
</dbReference>
<proteinExistence type="predicted"/>
<accession>A0A0D2G9M0</accession>
<dbReference type="Proteomes" id="UP000054266">
    <property type="component" value="Unassembled WGS sequence"/>
</dbReference>
<feature type="transmembrane region" description="Helical" evidence="1">
    <location>
        <begin position="442"/>
        <end position="463"/>
    </location>
</feature>
<keyword evidence="3" id="KW-1185">Reference proteome</keyword>
<evidence type="ECO:0000313" key="3">
    <source>
        <dbReference type="Proteomes" id="UP000054266"/>
    </source>
</evidence>
<keyword evidence="1" id="KW-0472">Membrane</keyword>